<evidence type="ECO:0000259" key="8">
    <source>
        <dbReference type="Pfam" id="PF03458"/>
    </source>
</evidence>
<feature type="transmembrane region" description="Helical" evidence="7">
    <location>
        <begin position="185"/>
        <end position="206"/>
    </location>
</feature>
<reference evidence="9 10" key="1">
    <citation type="submission" date="2019-06" db="EMBL/GenBank/DDBJ databases">
        <title>Genomic Encyclopedia of Type Strains, Phase IV (KMG-V): Genome sequencing to study the core and pangenomes of soil and plant-associated prokaryotes.</title>
        <authorList>
            <person name="Whitman W."/>
        </authorList>
    </citation>
    <scope>NUCLEOTIDE SEQUENCE [LARGE SCALE GENOMIC DNA]</scope>
    <source>
        <strain evidence="9 10">BR 11650</strain>
    </source>
</reference>
<feature type="domain" description="Glycine transporter" evidence="8">
    <location>
        <begin position="18"/>
        <end position="92"/>
    </location>
</feature>
<evidence type="ECO:0000313" key="10">
    <source>
        <dbReference type="Proteomes" id="UP000318529"/>
    </source>
</evidence>
<keyword evidence="6 7" id="KW-0472">Membrane</keyword>
<dbReference type="PANTHER" id="PTHR30506:SF3">
    <property type="entry name" value="UPF0126 INNER MEMBRANE PROTEIN YADS-RELATED"/>
    <property type="match status" value="1"/>
</dbReference>
<accession>A0A560BVA6</accession>
<gene>
    <name evidence="9" type="ORF">FBZ83_11891</name>
</gene>
<evidence type="ECO:0000256" key="2">
    <source>
        <dbReference type="ARBA" id="ARBA00008193"/>
    </source>
</evidence>
<feature type="transmembrane region" description="Helical" evidence="7">
    <location>
        <begin position="43"/>
        <end position="65"/>
    </location>
</feature>
<name>A0A560BVA6_AZOBR</name>
<comment type="subcellular location">
    <subcellularLocation>
        <location evidence="1">Cell membrane</location>
        <topology evidence="1">Multi-pass membrane protein</topology>
    </subcellularLocation>
</comment>
<evidence type="ECO:0000256" key="7">
    <source>
        <dbReference type="SAM" id="Phobius"/>
    </source>
</evidence>
<feature type="transmembrane region" description="Helical" evidence="7">
    <location>
        <begin position="102"/>
        <end position="123"/>
    </location>
</feature>
<evidence type="ECO:0000256" key="4">
    <source>
        <dbReference type="ARBA" id="ARBA00022692"/>
    </source>
</evidence>
<sequence>MPAILPTVLPDVSPLLLAMDLTGIFIFGLTGGTLAVRHRLDIFGVMVLALVTALAGGVLRDLLIGAIPPATMQDERYLITALASGLFAFFFHPFINRLVKPVMVLDAAGLGIFAVAGCGKALAYGLGPLPAVLLGVLTACGGGLVRDVLVAEVPRVLREEIYAVAALLGAAIVIAGAMLDLPKAPVAIAGAAAAFLLRVVSVLRGWSAPRAPGS</sequence>
<comment type="caution">
    <text evidence="9">The sequence shown here is derived from an EMBL/GenBank/DDBJ whole genome shotgun (WGS) entry which is preliminary data.</text>
</comment>
<keyword evidence="4 7" id="KW-0812">Transmembrane</keyword>
<dbReference type="AlphaFoldDB" id="A0A560BVA6"/>
<proteinExistence type="inferred from homology"/>
<dbReference type="Pfam" id="PF03458">
    <property type="entry name" value="Gly_transporter"/>
    <property type="match status" value="2"/>
</dbReference>
<evidence type="ECO:0000256" key="5">
    <source>
        <dbReference type="ARBA" id="ARBA00022989"/>
    </source>
</evidence>
<feature type="transmembrane region" description="Helical" evidence="7">
    <location>
        <begin position="161"/>
        <end position="179"/>
    </location>
</feature>
<dbReference type="PANTHER" id="PTHR30506">
    <property type="entry name" value="INNER MEMBRANE PROTEIN"/>
    <property type="match status" value="1"/>
</dbReference>
<keyword evidence="3" id="KW-1003">Cell membrane</keyword>
<evidence type="ECO:0000313" key="9">
    <source>
        <dbReference type="EMBL" id="TWA76552.1"/>
    </source>
</evidence>
<dbReference type="RefSeq" id="WP_145689951.1">
    <property type="nucleotide sequence ID" value="NZ_VITH01000018.1"/>
</dbReference>
<evidence type="ECO:0000256" key="6">
    <source>
        <dbReference type="ARBA" id="ARBA00023136"/>
    </source>
</evidence>
<feature type="transmembrane region" description="Helical" evidence="7">
    <location>
        <begin position="15"/>
        <end position="36"/>
    </location>
</feature>
<dbReference type="EMBL" id="VITH01000018">
    <property type="protein sequence ID" value="TWA76552.1"/>
    <property type="molecule type" value="Genomic_DNA"/>
</dbReference>
<dbReference type="InterPro" id="IPR005115">
    <property type="entry name" value="Gly_transporter"/>
</dbReference>
<feature type="domain" description="Glycine transporter" evidence="8">
    <location>
        <begin position="104"/>
        <end position="175"/>
    </location>
</feature>
<dbReference type="Proteomes" id="UP000318529">
    <property type="component" value="Unassembled WGS sequence"/>
</dbReference>
<protein>
    <submittedName>
        <fullName evidence="9">Putative membrane protein YeiH</fullName>
    </submittedName>
</protein>
<keyword evidence="5 7" id="KW-1133">Transmembrane helix</keyword>
<dbReference type="GO" id="GO:0005886">
    <property type="term" value="C:plasma membrane"/>
    <property type="evidence" value="ECO:0007669"/>
    <property type="project" value="UniProtKB-SubCell"/>
</dbReference>
<comment type="similarity">
    <text evidence="2">Belongs to the UPF0126 family.</text>
</comment>
<evidence type="ECO:0000256" key="3">
    <source>
        <dbReference type="ARBA" id="ARBA00022475"/>
    </source>
</evidence>
<feature type="transmembrane region" description="Helical" evidence="7">
    <location>
        <begin position="129"/>
        <end position="149"/>
    </location>
</feature>
<feature type="transmembrane region" description="Helical" evidence="7">
    <location>
        <begin position="77"/>
        <end position="95"/>
    </location>
</feature>
<evidence type="ECO:0000256" key="1">
    <source>
        <dbReference type="ARBA" id="ARBA00004651"/>
    </source>
</evidence>
<organism evidence="9 10">
    <name type="scientific">Azospirillum brasilense</name>
    <dbReference type="NCBI Taxonomy" id="192"/>
    <lineage>
        <taxon>Bacteria</taxon>
        <taxon>Pseudomonadati</taxon>
        <taxon>Pseudomonadota</taxon>
        <taxon>Alphaproteobacteria</taxon>
        <taxon>Rhodospirillales</taxon>
        <taxon>Azospirillaceae</taxon>
        <taxon>Azospirillum</taxon>
    </lineage>
</organism>